<feature type="region of interest" description="Disordered" evidence="1">
    <location>
        <begin position="1"/>
        <end position="38"/>
    </location>
</feature>
<evidence type="ECO:0000313" key="3">
    <source>
        <dbReference type="Proteomes" id="UP000265520"/>
    </source>
</evidence>
<sequence length="38" mass="3804">MAHNGAAEAAAEISAAEDPNSSKHGGVSRISCSYSTLL</sequence>
<protein>
    <submittedName>
        <fullName evidence="2">Uncharacterized protein</fullName>
    </submittedName>
</protein>
<organism evidence="2 3">
    <name type="scientific">Trifolium medium</name>
    <dbReference type="NCBI Taxonomy" id="97028"/>
    <lineage>
        <taxon>Eukaryota</taxon>
        <taxon>Viridiplantae</taxon>
        <taxon>Streptophyta</taxon>
        <taxon>Embryophyta</taxon>
        <taxon>Tracheophyta</taxon>
        <taxon>Spermatophyta</taxon>
        <taxon>Magnoliopsida</taxon>
        <taxon>eudicotyledons</taxon>
        <taxon>Gunneridae</taxon>
        <taxon>Pentapetalae</taxon>
        <taxon>rosids</taxon>
        <taxon>fabids</taxon>
        <taxon>Fabales</taxon>
        <taxon>Fabaceae</taxon>
        <taxon>Papilionoideae</taxon>
        <taxon>50 kb inversion clade</taxon>
        <taxon>NPAAA clade</taxon>
        <taxon>Hologalegina</taxon>
        <taxon>IRL clade</taxon>
        <taxon>Trifolieae</taxon>
        <taxon>Trifolium</taxon>
    </lineage>
</organism>
<evidence type="ECO:0000256" key="1">
    <source>
        <dbReference type="SAM" id="MobiDB-lite"/>
    </source>
</evidence>
<proteinExistence type="predicted"/>
<dbReference type="Proteomes" id="UP000265520">
    <property type="component" value="Unassembled WGS sequence"/>
</dbReference>
<evidence type="ECO:0000313" key="2">
    <source>
        <dbReference type="EMBL" id="MCI34702.1"/>
    </source>
</evidence>
<accession>A0A392REZ2</accession>
<keyword evidence="3" id="KW-1185">Reference proteome</keyword>
<dbReference type="EMBL" id="LXQA010216299">
    <property type="protein sequence ID" value="MCI34702.1"/>
    <property type="molecule type" value="Genomic_DNA"/>
</dbReference>
<dbReference type="AlphaFoldDB" id="A0A392REZ2"/>
<reference evidence="2 3" key="1">
    <citation type="journal article" date="2018" name="Front. Plant Sci.">
        <title>Red Clover (Trifolium pratense) and Zigzag Clover (T. medium) - A Picture of Genomic Similarities and Differences.</title>
        <authorList>
            <person name="Dluhosova J."/>
            <person name="Istvanek J."/>
            <person name="Nedelnik J."/>
            <person name="Repkova J."/>
        </authorList>
    </citation>
    <scope>NUCLEOTIDE SEQUENCE [LARGE SCALE GENOMIC DNA]</scope>
    <source>
        <strain evidence="3">cv. 10/8</strain>
        <tissue evidence="2">Leaf</tissue>
    </source>
</reference>
<feature type="compositionally biased region" description="Low complexity" evidence="1">
    <location>
        <begin position="1"/>
        <end position="17"/>
    </location>
</feature>
<comment type="caution">
    <text evidence="2">The sequence shown here is derived from an EMBL/GenBank/DDBJ whole genome shotgun (WGS) entry which is preliminary data.</text>
</comment>
<name>A0A392REZ2_9FABA</name>